<keyword evidence="7" id="KW-1185">Reference proteome</keyword>
<feature type="transmembrane region" description="Helical" evidence="5">
    <location>
        <begin position="67"/>
        <end position="87"/>
    </location>
</feature>
<protein>
    <submittedName>
        <fullName evidence="6">CbiQ family ECF transporter T component</fullName>
    </submittedName>
</protein>
<evidence type="ECO:0000256" key="3">
    <source>
        <dbReference type="ARBA" id="ARBA00022989"/>
    </source>
</evidence>
<evidence type="ECO:0000256" key="4">
    <source>
        <dbReference type="ARBA" id="ARBA00023136"/>
    </source>
</evidence>
<comment type="caution">
    <text evidence="6">The sequence shown here is derived from an EMBL/GenBank/DDBJ whole genome shotgun (WGS) entry which is preliminary data.</text>
</comment>
<organism evidence="6 7">
    <name type="scientific">Fusibacter bizertensis</name>
    <dbReference type="NCBI Taxonomy" id="1488331"/>
    <lineage>
        <taxon>Bacteria</taxon>
        <taxon>Bacillati</taxon>
        <taxon>Bacillota</taxon>
        <taxon>Clostridia</taxon>
        <taxon>Eubacteriales</taxon>
        <taxon>Eubacteriales Family XII. Incertae Sedis</taxon>
        <taxon>Fusibacter</taxon>
    </lineage>
</organism>
<evidence type="ECO:0000313" key="7">
    <source>
        <dbReference type="Proteomes" id="UP001158045"/>
    </source>
</evidence>
<keyword evidence="2 5" id="KW-0812">Transmembrane</keyword>
<comment type="subcellular location">
    <subcellularLocation>
        <location evidence="1">Membrane</location>
        <topology evidence="1">Multi-pass membrane protein</topology>
    </subcellularLocation>
</comment>
<accession>A0ABT6NH04</accession>
<dbReference type="CDD" id="cd16914">
    <property type="entry name" value="EcfT"/>
    <property type="match status" value="1"/>
</dbReference>
<gene>
    <name evidence="6" type="ORF">QE109_16240</name>
</gene>
<evidence type="ECO:0000256" key="1">
    <source>
        <dbReference type="ARBA" id="ARBA00004141"/>
    </source>
</evidence>
<name>A0ABT6NH04_9FIRM</name>
<dbReference type="Pfam" id="PF02361">
    <property type="entry name" value="CbiQ"/>
    <property type="match status" value="1"/>
</dbReference>
<keyword evidence="4 5" id="KW-0472">Membrane</keyword>
<dbReference type="InterPro" id="IPR003339">
    <property type="entry name" value="ABC/ECF_trnsptr_transmembrane"/>
</dbReference>
<evidence type="ECO:0000313" key="6">
    <source>
        <dbReference type="EMBL" id="MDH8679709.1"/>
    </source>
</evidence>
<dbReference type="EMBL" id="JARYZI010000015">
    <property type="protein sequence ID" value="MDH8679709.1"/>
    <property type="molecule type" value="Genomic_DNA"/>
</dbReference>
<dbReference type="PANTHER" id="PTHR43723:SF1">
    <property type="entry name" value="COBALT TRANSPORT PROTEIN CBIQ"/>
    <property type="match status" value="1"/>
</dbReference>
<evidence type="ECO:0000256" key="5">
    <source>
        <dbReference type="SAM" id="Phobius"/>
    </source>
</evidence>
<feature type="transmembrane region" description="Helical" evidence="5">
    <location>
        <begin position="156"/>
        <end position="176"/>
    </location>
</feature>
<sequence>MIHIDAIAYQSRWNDKYNITRISLILCWLVTMLLLNNLIFYMGSIVISISLTLVISQLNAIQYLKIVRVPLGFVFFTCLVLVPFIAHEIPFDFIRGFQFAGLWIGISEDSLKLAVQTLIRAMASINVLMFLSLTIPLQGLIKWMRFVHIPDAFTELFILTYRFIFVLIGIATELVLSQELRFGFFGVKNSTKSVISVASSLFIKAMERLGDLEASMELRFFTDEREK</sequence>
<dbReference type="RefSeq" id="WP_281095604.1">
    <property type="nucleotide sequence ID" value="NZ_JARYZI010000015.1"/>
</dbReference>
<keyword evidence="3 5" id="KW-1133">Transmembrane helix</keyword>
<feature type="transmembrane region" description="Helical" evidence="5">
    <location>
        <begin position="22"/>
        <end position="55"/>
    </location>
</feature>
<reference evidence="6 7" key="1">
    <citation type="submission" date="2023-04" db="EMBL/GenBank/DDBJ databases">
        <title>Fusibacter bizertensis strain WBS, isolated from littoral bottom sediments of the Arctic seas - biochemical and genomic analysis.</title>
        <authorList>
            <person name="Brioukhanov A.L."/>
        </authorList>
    </citation>
    <scope>NUCLEOTIDE SEQUENCE [LARGE SCALE GENOMIC DNA]</scope>
    <source>
        <strain evidence="6 7">WBS</strain>
    </source>
</reference>
<dbReference type="PANTHER" id="PTHR43723">
    <property type="entry name" value="COBALT TRANSPORT PROTEIN CBIQ"/>
    <property type="match status" value="1"/>
</dbReference>
<dbReference type="Proteomes" id="UP001158045">
    <property type="component" value="Unassembled WGS sequence"/>
</dbReference>
<dbReference type="InterPro" id="IPR052770">
    <property type="entry name" value="Cobalt_transport_CbiQ"/>
</dbReference>
<evidence type="ECO:0000256" key="2">
    <source>
        <dbReference type="ARBA" id="ARBA00022692"/>
    </source>
</evidence>
<proteinExistence type="predicted"/>
<feature type="transmembrane region" description="Helical" evidence="5">
    <location>
        <begin position="123"/>
        <end position="144"/>
    </location>
</feature>